<evidence type="ECO:0000313" key="2">
    <source>
        <dbReference type="Proteomes" id="UP000024043"/>
    </source>
</evidence>
<dbReference type="Proteomes" id="UP000024043">
    <property type="component" value="Unassembled WGS sequence"/>
</dbReference>
<organism evidence="1 2">
    <name type="scientific">Escherichia coli 1-250-04_S3_C1</name>
    <dbReference type="NCBI Taxonomy" id="1444135"/>
    <lineage>
        <taxon>Bacteria</taxon>
        <taxon>Pseudomonadati</taxon>
        <taxon>Pseudomonadota</taxon>
        <taxon>Gammaproteobacteria</taxon>
        <taxon>Enterobacterales</taxon>
        <taxon>Enterobacteriaceae</taxon>
        <taxon>Escherichia</taxon>
    </lineage>
</organism>
<gene>
    <name evidence="1" type="ORF">AC00_2327</name>
</gene>
<sequence>MCLSLLENNKKSFNLDQLYIISFLTGVEGAYYEKGKIKKPSILFSPVNIRSLNIQENQFSSSRMPALYFIGDERS</sequence>
<proteinExistence type="predicted"/>
<protein>
    <submittedName>
        <fullName evidence="1">Uncharacterized protein</fullName>
    </submittedName>
</protein>
<comment type="caution">
    <text evidence="1">The sequence shown here is derived from an EMBL/GenBank/DDBJ whole genome shotgun (WGS) entry which is preliminary data.</text>
</comment>
<accession>A0AAN4NTE5</accession>
<reference evidence="1 2" key="1">
    <citation type="submission" date="2014-03" db="EMBL/GenBank/DDBJ databases">
        <title>Genetic Variability of E. coli after antibiotic treatment.</title>
        <authorList>
            <person name="Silbergeld E."/>
            <person name="Coles C."/>
            <person name="Seidman J.C."/>
            <person name="You Y."/>
            <person name="George J."/>
            <person name="Nadendla S."/>
            <person name="Huot H."/>
            <person name="Daugherty S.C."/>
            <person name="Nagaraj S."/>
            <person name="Ott S."/>
            <person name="Klega K."/>
            <person name="Rasko D."/>
        </authorList>
    </citation>
    <scope>NUCLEOTIDE SEQUENCE [LARGE SCALE GENOMIC DNA]</scope>
    <source>
        <strain evidence="1 2">1-250-04_S3_C1</strain>
    </source>
</reference>
<evidence type="ECO:0000313" key="1">
    <source>
        <dbReference type="EMBL" id="EZJ85320.1"/>
    </source>
</evidence>
<dbReference type="EMBL" id="JJLU01000079">
    <property type="protein sequence ID" value="EZJ85320.1"/>
    <property type="molecule type" value="Genomic_DNA"/>
</dbReference>
<name>A0AAN4NTE5_ECOLX</name>
<dbReference type="AlphaFoldDB" id="A0AAN4NTE5"/>